<organism evidence="1 2">
    <name type="scientific">Corchorus capsularis</name>
    <name type="common">Jute</name>
    <dbReference type="NCBI Taxonomy" id="210143"/>
    <lineage>
        <taxon>Eukaryota</taxon>
        <taxon>Viridiplantae</taxon>
        <taxon>Streptophyta</taxon>
        <taxon>Embryophyta</taxon>
        <taxon>Tracheophyta</taxon>
        <taxon>Spermatophyta</taxon>
        <taxon>Magnoliopsida</taxon>
        <taxon>eudicotyledons</taxon>
        <taxon>Gunneridae</taxon>
        <taxon>Pentapetalae</taxon>
        <taxon>rosids</taxon>
        <taxon>malvids</taxon>
        <taxon>Malvales</taxon>
        <taxon>Malvaceae</taxon>
        <taxon>Grewioideae</taxon>
        <taxon>Apeibeae</taxon>
        <taxon>Corchorus</taxon>
    </lineage>
</organism>
<evidence type="ECO:0000313" key="1">
    <source>
        <dbReference type="EMBL" id="OMO54278.1"/>
    </source>
</evidence>
<dbReference type="EMBL" id="AWWV01014997">
    <property type="protein sequence ID" value="OMO54278.1"/>
    <property type="molecule type" value="Genomic_DNA"/>
</dbReference>
<accession>A0A1R3G862</accession>
<reference evidence="1 2" key="1">
    <citation type="submission" date="2013-09" db="EMBL/GenBank/DDBJ databases">
        <title>Corchorus capsularis genome sequencing.</title>
        <authorList>
            <person name="Alam M."/>
            <person name="Haque M.S."/>
            <person name="Islam M.S."/>
            <person name="Emdad E.M."/>
            <person name="Islam M.M."/>
            <person name="Ahmed B."/>
            <person name="Halim A."/>
            <person name="Hossen Q.M.M."/>
            <person name="Hossain M.Z."/>
            <person name="Ahmed R."/>
            <person name="Khan M.M."/>
            <person name="Islam R."/>
            <person name="Rashid M.M."/>
            <person name="Khan S.A."/>
            <person name="Rahman M.S."/>
            <person name="Alam M."/>
        </authorList>
    </citation>
    <scope>NUCLEOTIDE SEQUENCE [LARGE SCALE GENOMIC DNA]</scope>
    <source>
        <strain evidence="2">cv. CVL-1</strain>
        <tissue evidence="1">Whole seedling</tissue>
    </source>
</reference>
<gene>
    <name evidence="1" type="ORF">CCACVL1_27925</name>
</gene>
<evidence type="ECO:0000313" key="2">
    <source>
        <dbReference type="Proteomes" id="UP000188268"/>
    </source>
</evidence>
<sequence length="23" mass="2356">MAVAFLSGGANESAAYNCVFIGY</sequence>
<proteinExistence type="predicted"/>
<dbReference type="AlphaFoldDB" id="A0A1R3G862"/>
<dbReference type="Gramene" id="OMO54278">
    <property type="protein sequence ID" value="OMO54278"/>
    <property type="gene ID" value="CCACVL1_27925"/>
</dbReference>
<comment type="caution">
    <text evidence="1">The sequence shown here is derived from an EMBL/GenBank/DDBJ whole genome shotgun (WGS) entry which is preliminary data.</text>
</comment>
<protein>
    <submittedName>
        <fullName evidence="1">Uncharacterized protein</fullName>
    </submittedName>
</protein>
<dbReference type="Proteomes" id="UP000188268">
    <property type="component" value="Unassembled WGS sequence"/>
</dbReference>
<name>A0A1R3G862_COCAP</name>
<keyword evidence="2" id="KW-1185">Reference proteome</keyword>